<evidence type="ECO:0000313" key="5">
    <source>
        <dbReference type="EMBL" id="MBD2801007.1"/>
    </source>
</evidence>
<dbReference type="InterPro" id="IPR055827">
    <property type="entry name" value="DUF7403"/>
</dbReference>
<feature type="domain" description="DUF7401" evidence="3">
    <location>
        <begin position="266"/>
        <end position="381"/>
    </location>
</feature>
<name>A0AAW3YSE8_9GAMM</name>
<dbReference type="InterPro" id="IPR055824">
    <property type="entry name" value="DUF7400"/>
</dbReference>
<sequence>MKLTPEKLIAAIEEYARLPEKQKILTEEQRQWFDEPENIFLLIALVLTLSEETMDKIGDSVNTWVDIAVAELAFATNALPAETKRQFEEAIEHLLIQTQEKSWLNSECVFLCLSILKRHQFSINVNIAQLLDNPEYADDTNIAPFPQKQPTLSQLLAQFDLQSGIEFIEFFENGFSVAPTEAVSYLFSEVTHYSWGIDALLLLTQYFEEPIALASAQALDNCPSSAWKHLSYLQLLNLCARFNRHPSIKPCFKRWKKRAMVHNTVRATAKIHELYSTHVDGNDCTSIILKATLEKQLYQTSIMLDFQSGIRESFLNPEPEQSIADLVANLSPEIDFNPVSPEWLGQVLPWILSVQQEKNTPLDLYSLYWLSQLPFEWTQPESFELEHWDQKLDYQKDPKRQEQNRLNLTMGSPLILSWLPPEEDLLKAKKPQDLLKLYYYANRELFTQRLTYSAVVERYKQPSDAPRFTNDYLDLAHALNDPALNRKKFALFETLAEASFELFHAELDSTLEEIPEQGLVIKVSLAGANPPVWRRIRISNQISLSELHDVIQAAMGWRDAHLFRFEVGEMEIPEEHYDHLSIGVFLREAEDGLGYQYDFGDDWFHQVTVEKVLEKPVKRLEVTAGNGLCPLEDSGGIQSWNDLIKRWKKKALTEEEAARLDWFGFNPDEQPEPFDKRHANDCLKAWFSH</sequence>
<evidence type="ECO:0000259" key="2">
    <source>
        <dbReference type="Pfam" id="PF24133"/>
    </source>
</evidence>
<dbReference type="InterPro" id="IPR024047">
    <property type="entry name" value="MM3350-like_sf"/>
</dbReference>
<dbReference type="EMBL" id="JACXBF010000244">
    <property type="protein sequence ID" value="MBD2801007.1"/>
    <property type="molecule type" value="Genomic_DNA"/>
</dbReference>
<dbReference type="SUPFAM" id="SSF159941">
    <property type="entry name" value="MM3350-like"/>
    <property type="match status" value="1"/>
</dbReference>
<evidence type="ECO:0000259" key="4">
    <source>
        <dbReference type="Pfam" id="PF24136"/>
    </source>
</evidence>
<organism evidence="5">
    <name type="scientific">Xenorhabdus szentirmaii</name>
    <dbReference type="NCBI Taxonomy" id="290112"/>
    <lineage>
        <taxon>Bacteria</taxon>
        <taxon>Pseudomonadati</taxon>
        <taxon>Pseudomonadota</taxon>
        <taxon>Gammaproteobacteria</taxon>
        <taxon>Enterobacterales</taxon>
        <taxon>Morganellaceae</taxon>
        <taxon>Xenorhabdus</taxon>
    </lineage>
</organism>
<dbReference type="InterPro" id="IPR012912">
    <property type="entry name" value="Plasmid_pRiA4b_Orf3-like"/>
</dbReference>
<dbReference type="Pfam" id="PF24134">
    <property type="entry name" value="DUF7401"/>
    <property type="match status" value="1"/>
</dbReference>
<accession>A0AAW3YSE8</accession>
<feature type="domain" description="DUF7403" evidence="4">
    <location>
        <begin position="399"/>
        <end position="503"/>
    </location>
</feature>
<dbReference type="InterPro" id="IPR055825">
    <property type="entry name" value="DUF7401"/>
</dbReference>
<dbReference type="PANTHER" id="PTHR41878:SF1">
    <property type="entry name" value="TNPR PROTEIN"/>
    <property type="match status" value="1"/>
</dbReference>
<dbReference type="Pfam" id="PF07929">
    <property type="entry name" value="PRiA4_ORF3"/>
    <property type="match status" value="1"/>
</dbReference>
<proteinExistence type="predicted"/>
<evidence type="ECO:0000259" key="1">
    <source>
        <dbReference type="Pfam" id="PF07929"/>
    </source>
</evidence>
<dbReference type="Gene3D" id="3.10.290.30">
    <property type="entry name" value="MM3350-like"/>
    <property type="match status" value="1"/>
</dbReference>
<dbReference type="Pfam" id="PF24136">
    <property type="entry name" value="DUF7403"/>
    <property type="match status" value="1"/>
</dbReference>
<dbReference type="Pfam" id="PF24133">
    <property type="entry name" value="DUF7400"/>
    <property type="match status" value="1"/>
</dbReference>
<dbReference type="PANTHER" id="PTHR41878">
    <property type="entry name" value="LEXA REPRESSOR-RELATED"/>
    <property type="match status" value="1"/>
</dbReference>
<feature type="domain" description="Plasmid pRiA4b Orf3-like" evidence="1">
    <location>
        <begin position="519"/>
        <end position="669"/>
    </location>
</feature>
<evidence type="ECO:0000259" key="3">
    <source>
        <dbReference type="Pfam" id="PF24134"/>
    </source>
</evidence>
<reference evidence="5" key="1">
    <citation type="submission" date="2020-09" db="EMBL/GenBank/DDBJ databases">
        <authorList>
            <person name="Palma L."/>
            <person name="Caballero P."/>
            <person name="Berry C."/>
            <person name="Del Valle E."/>
        </authorList>
    </citation>
    <scope>NUCLEOTIDE SEQUENCE</scope>
    <source>
        <strain evidence="5">M</strain>
    </source>
</reference>
<gene>
    <name evidence="5" type="ORF">ID854_11220</name>
</gene>
<feature type="domain" description="DUF7400" evidence="2">
    <location>
        <begin position="1"/>
        <end position="262"/>
    </location>
</feature>
<reference evidence="5" key="2">
    <citation type="journal article" date="2024" name="Toxins">
        <title>Genome Sequence Analysis of Native Xenorhabdus Strains Isolated from Entomopathogenic Nematodes in Argentina.</title>
        <authorList>
            <person name="Palma L."/>
            <person name="Frizzo L."/>
            <person name="Kaiser S."/>
            <person name="Berry C."/>
            <person name="Caballero P."/>
            <person name="Bode H.B."/>
            <person name="Del Valle E.E."/>
        </authorList>
    </citation>
    <scope>NUCLEOTIDE SEQUENCE</scope>
    <source>
        <strain evidence="5">M</strain>
    </source>
</reference>
<dbReference type="Proteomes" id="UP001193920">
    <property type="component" value="Unassembled WGS sequence"/>
</dbReference>
<comment type="caution">
    <text evidence="5">The sequence shown here is derived from an EMBL/GenBank/DDBJ whole genome shotgun (WGS) entry which is preliminary data.</text>
</comment>
<protein>
    <submittedName>
        <fullName evidence="5">Plasmid pRiA4b ORF-3 family protein</fullName>
    </submittedName>
</protein>
<dbReference type="AlphaFoldDB" id="A0AAW3YSE8"/>